<feature type="domain" description="Protein kinase" evidence="9">
    <location>
        <begin position="18"/>
        <end position="272"/>
    </location>
</feature>
<evidence type="ECO:0000256" key="6">
    <source>
        <dbReference type="ARBA" id="ARBA00022840"/>
    </source>
</evidence>
<dbReference type="PROSITE" id="PS50011">
    <property type="entry name" value="PROTEIN_KINASE_DOM"/>
    <property type="match status" value="1"/>
</dbReference>
<dbReference type="CDD" id="cd14014">
    <property type="entry name" value="STKc_PknB_like"/>
    <property type="match status" value="1"/>
</dbReference>
<evidence type="ECO:0000256" key="4">
    <source>
        <dbReference type="ARBA" id="ARBA00022741"/>
    </source>
</evidence>
<evidence type="ECO:0000259" key="9">
    <source>
        <dbReference type="PROSITE" id="PS50011"/>
    </source>
</evidence>
<dbReference type="InterPro" id="IPR008271">
    <property type="entry name" value="Ser/Thr_kinase_AS"/>
</dbReference>
<dbReference type="Pfam" id="PF00069">
    <property type="entry name" value="Pkinase"/>
    <property type="match status" value="1"/>
</dbReference>
<dbReference type="EC" id="2.7.11.1" evidence="1"/>
<evidence type="ECO:0000256" key="2">
    <source>
        <dbReference type="ARBA" id="ARBA00022527"/>
    </source>
</evidence>
<dbReference type="PANTHER" id="PTHR43671:SF98">
    <property type="entry name" value="SERINE_THREONINE-PROTEIN KINASE NEK11"/>
    <property type="match status" value="1"/>
</dbReference>
<comment type="catalytic activity">
    <reaction evidence="7">
        <text>L-threonyl-[protein] + ATP = O-phospho-L-threonyl-[protein] + ADP + H(+)</text>
        <dbReference type="Rhea" id="RHEA:46608"/>
        <dbReference type="Rhea" id="RHEA-COMP:11060"/>
        <dbReference type="Rhea" id="RHEA-COMP:11605"/>
        <dbReference type="ChEBI" id="CHEBI:15378"/>
        <dbReference type="ChEBI" id="CHEBI:30013"/>
        <dbReference type="ChEBI" id="CHEBI:30616"/>
        <dbReference type="ChEBI" id="CHEBI:61977"/>
        <dbReference type="ChEBI" id="CHEBI:456216"/>
        <dbReference type="EC" id="2.7.11.1"/>
    </reaction>
</comment>
<evidence type="ECO:0000256" key="8">
    <source>
        <dbReference type="ARBA" id="ARBA00048679"/>
    </source>
</evidence>
<gene>
    <name evidence="10" type="ORF">GCM10009836_61560</name>
</gene>
<protein>
    <recommendedName>
        <fullName evidence="1">non-specific serine/threonine protein kinase</fullName>
        <ecNumber evidence="1">2.7.11.1</ecNumber>
    </recommendedName>
</protein>
<keyword evidence="6" id="KW-0067">ATP-binding</keyword>
<dbReference type="SUPFAM" id="SSF56112">
    <property type="entry name" value="Protein kinase-like (PK-like)"/>
    <property type="match status" value="1"/>
</dbReference>
<accession>A0ABN2NJQ8</accession>
<evidence type="ECO:0000256" key="5">
    <source>
        <dbReference type="ARBA" id="ARBA00022777"/>
    </source>
</evidence>
<sequence length="351" mass="37559">MSPSKAPYPDGTVFNGRYEVRGFLGRGAAGAAYKVFDAHLGVEVALKLLDPVGGGPAAWSEAQVLEKLGGDYLLPVHNADVIAGTDIRFITTKLMTGGDIATACQRLGVAIATATAWSSQIAHAAERLHSYGLLHRDIKPGNCFLGEDGYAYLADLGMAISIDPSGTSLPDGTPVTVAPEVLDPQSGYCSVKSDVFSLGATTFFMITGEYPVADTGQGKAQYLDDVRSGKGRRLRELSPHATKSMAIVIERALSKNPEDRQTSALEFANQLATATIHRRSWHRVEHAGHHWCLEAPKEKTRQGAVICTNGASPGYRIESKTSSGRAIRDGQRSGVKLRDIPKELRTITASI</sequence>
<dbReference type="InterPro" id="IPR000719">
    <property type="entry name" value="Prot_kinase_dom"/>
</dbReference>
<organism evidence="10 11">
    <name type="scientific">Pseudonocardia ailaonensis</name>
    <dbReference type="NCBI Taxonomy" id="367279"/>
    <lineage>
        <taxon>Bacteria</taxon>
        <taxon>Bacillati</taxon>
        <taxon>Actinomycetota</taxon>
        <taxon>Actinomycetes</taxon>
        <taxon>Pseudonocardiales</taxon>
        <taxon>Pseudonocardiaceae</taxon>
        <taxon>Pseudonocardia</taxon>
    </lineage>
</organism>
<reference evidence="10 11" key="1">
    <citation type="journal article" date="2019" name="Int. J. Syst. Evol. Microbiol.">
        <title>The Global Catalogue of Microorganisms (GCM) 10K type strain sequencing project: providing services to taxonomists for standard genome sequencing and annotation.</title>
        <authorList>
            <consortium name="The Broad Institute Genomics Platform"/>
            <consortium name="The Broad Institute Genome Sequencing Center for Infectious Disease"/>
            <person name="Wu L."/>
            <person name="Ma J."/>
        </authorList>
    </citation>
    <scope>NUCLEOTIDE SEQUENCE [LARGE SCALE GENOMIC DNA]</scope>
    <source>
        <strain evidence="10 11">JCM 16009</strain>
    </source>
</reference>
<keyword evidence="11" id="KW-1185">Reference proteome</keyword>
<dbReference type="EMBL" id="BAAAQK010000025">
    <property type="protein sequence ID" value="GAA1872336.1"/>
    <property type="molecule type" value="Genomic_DNA"/>
</dbReference>
<dbReference type="RefSeq" id="WP_344425070.1">
    <property type="nucleotide sequence ID" value="NZ_BAAAQK010000025.1"/>
</dbReference>
<dbReference type="PROSITE" id="PS00108">
    <property type="entry name" value="PROTEIN_KINASE_ST"/>
    <property type="match status" value="1"/>
</dbReference>
<evidence type="ECO:0000313" key="10">
    <source>
        <dbReference type="EMBL" id="GAA1872336.1"/>
    </source>
</evidence>
<comment type="catalytic activity">
    <reaction evidence="8">
        <text>L-seryl-[protein] + ATP = O-phospho-L-seryl-[protein] + ADP + H(+)</text>
        <dbReference type="Rhea" id="RHEA:17989"/>
        <dbReference type="Rhea" id="RHEA-COMP:9863"/>
        <dbReference type="Rhea" id="RHEA-COMP:11604"/>
        <dbReference type="ChEBI" id="CHEBI:15378"/>
        <dbReference type="ChEBI" id="CHEBI:29999"/>
        <dbReference type="ChEBI" id="CHEBI:30616"/>
        <dbReference type="ChEBI" id="CHEBI:83421"/>
        <dbReference type="ChEBI" id="CHEBI:456216"/>
        <dbReference type="EC" id="2.7.11.1"/>
    </reaction>
</comment>
<dbReference type="SMART" id="SM00220">
    <property type="entry name" value="S_TKc"/>
    <property type="match status" value="1"/>
</dbReference>
<evidence type="ECO:0000256" key="3">
    <source>
        <dbReference type="ARBA" id="ARBA00022679"/>
    </source>
</evidence>
<dbReference type="InterPro" id="IPR050660">
    <property type="entry name" value="NEK_Ser/Thr_kinase"/>
</dbReference>
<evidence type="ECO:0000256" key="1">
    <source>
        <dbReference type="ARBA" id="ARBA00012513"/>
    </source>
</evidence>
<dbReference type="InterPro" id="IPR011009">
    <property type="entry name" value="Kinase-like_dom_sf"/>
</dbReference>
<dbReference type="PANTHER" id="PTHR43671">
    <property type="entry name" value="SERINE/THREONINE-PROTEIN KINASE NEK"/>
    <property type="match status" value="1"/>
</dbReference>
<comment type="caution">
    <text evidence="10">The sequence shown here is derived from an EMBL/GenBank/DDBJ whole genome shotgun (WGS) entry which is preliminary data.</text>
</comment>
<name>A0ABN2NJQ8_9PSEU</name>
<keyword evidence="3" id="KW-0808">Transferase</keyword>
<keyword evidence="4" id="KW-0547">Nucleotide-binding</keyword>
<keyword evidence="2" id="KW-0723">Serine/threonine-protein kinase</keyword>
<dbReference type="Gene3D" id="3.30.200.20">
    <property type="entry name" value="Phosphorylase Kinase, domain 1"/>
    <property type="match status" value="1"/>
</dbReference>
<keyword evidence="5" id="KW-0418">Kinase</keyword>
<evidence type="ECO:0000313" key="11">
    <source>
        <dbReference type="Proteomes" id="UP001500449"/>
    </source>
</evidence>
<dbReference type="Gene3D" id="1.10.510.10">
    <property type="entry name" value="Transferase(Phosphotransferase) domain 1"/>
    <property type="match status" value="1"/>
</dbReference>
<evidence type="ECO:0000256" key="7">
    <source>
        <dbReference type="ARBA" id="ARBA00047899"/>
    </source>
</evidence>
<dbReference type="Proteomes" id="UP001500449">
    <property type="component" value="Unassembled WGS sequence"/>
</dbReference>
<proteinExistence type="predicted"/>